<dbReference type="InterPro" id="IPR036291">
    <property type="entry name" value="NAD(P)-bd_dom_sf"/>
</dbReference>
<dbReference type="Gene3D" id="3.90.180.10">
    <property type="entry name" value="Medium-chain alcohol dehydrogenases, catalytic domain"/>
    <property type="match status" value="1"/>
</dbReference>
<dbReference type="InterPro" id="IPR020843">
    <property type="entry name" value="ER"/>
</dbReference>
<reference evidence="3 4" key="1">
    <citation type="submission" date="2016-11" db="EMBL/GenBank/DDBJ databases">
        <authorList>
            <person name="Jaros S."/>
            <person name="Januszkiewicz K."/>
            <person name="Wedrychowicz H."/>
        </authorList>
    </citation>
    <scope>NUCLEOTIDE SEQUENCE [LARGE SCALE GENOMIC DNA]</scope>
    <source>
        <strain evidence="3 4">CGMCC 4.5723</strain>
    </source>
</reference>
<dbReference type="InterPro" id="IPR013154">
    <property type="entry name" value="ADH-like_N"/>
</dbReference>
<dbReference type="EMBL" id="FQZK01000001">
    <property type="protein sequence ID" value="SHI44598.1"/>
    <property type="molecule type" value="Genomic_DNA"/>
</dbReference>
<sequence>MHAVRFAEYGPPSVLTVVEADRPEPGPGQVRVAVKAAGVNPFDLKVRSGAMRFGTLPRVPGAEVAGTVDALGEGVSDTAVGAAVAGWAATGGYAEYALLETYAPKPEELDWAQAAALPVAGEAALRALEELAPHAGETLLVHGASGTVGAVAVQFAVAAGVGVVGTAGPANLERVRGLGAVPVAYGPGWADRVRAAAPRGVDAVLDAAGHGILPQAVELRGGTAERVLTLVDGAAQELGVRFSSGGGRSTQVLRTLFRAQAEGRLVLPDPRLMSLANAAQAHAELEARGSGKIVLIP</sequence>
<accession>A0A1M6B7P5</accession>
<dbReference type="InterPro" id="IPR011032">
    <property type="entry name" value="GroES-like_sf"/>
</dbReference>
<dbReference type="Proteomes" id="UP000184452">
    <property type="component" value="Unassembled WGS sequence"/>
</dbReference>
<evidence type="ECO:0000313" key="4">
    <source>
        <dbReference type="Proteomes" id="UP000184452"/>
    </source>
</evidence>
<organism evidence="3 4">
    <name type="scientific">Nocardiopsis flavescens</name>
    <dbReference type="NCBI Taxonomy" id="758803"/>
    <lineage>
        <taxon>Bacteria</taxon>
        <taxon>Bacillati</taxon>
        <taxon>Actinomycetota</taxon>
        <taxon>Actinomycetes</taxon>
        <taxon>Streptosporangiales</taxon>
        <taxon>Nocardiopsidaceae</taxon>
        <taxon>Nocardiopsis</taxon>
    </lineage>
</organism>
<dbReference type="SMART" id="SM00829">
    <property type="entry name" value="PKS_ER"/>
    <property type="match status" value="1"/>
</dbReference>
<dbReference type="RefSeq" id="WP_073374014.1">
    <property type="nucleotide sequence ID" value="NZ_FQZK01000001.1"/>
</dbReference>
<dbReference type="Pfam" id="PF08240">
    <property type="entry name" value="ADH_N"/>
    <property type="match status" value="1"/>
</dbReference>
<dbReference type="AlphaFoldDB" id="A0A1M6B7P5"/>
<dbReference type="CDD" id="cd05289">
    <property type="entry name" value="MDR_like_2"/>
    <property type="match status" value="1"/>
</dbReference>
<evidence type="ECO:0000256" key="1">
    <source>
        <dbReference type="ARBA" id="ARBA00022857"/>
    </source>
</evidence>
<feature type="domain" description="Enoyl reductase (ER)" evidence="2">
    <location>
        <begin position="10"/>
        <end position="295"/>
    </location>
</feature>
<keyword evidence="1" id="KW-0521">NADP</keyword>
<keyword evidence="4" id="KW-1185">Reference proteome</keyword>
<dbReference type="PANTHER" id="PTHR44154">
    <property type="entry name" value="QUINONE OXIDOREDUCTASE"/>
    <property type="match status" value="1"/>
</dbReference>
<dbReference type="OrthoDB" id="2665481at2"/>
<evidence type="ECO:0000313" key="3">
    <source>
        <dbReference type="EMBL" id="SHI44598.1"/>
    </source>
</evidence>
<proteinExistence type="predicted"/>
<dbReference type="InterPro" id="IPR051603">
    <property type="entry name" value="Zinc-ADH_QOR/CCCR"/>
</dbReference>
<dbReference type="SUPFAM" id="SSF50129">
    <property type="entry name" value="GroES-like"/>
    <property type="match status" value="1"/>
</dbReference>
<dbReference type="SUPFAM" id="SSF51735">
    <property type="entry name" value="NAD(P)-binding Rossmann-fold domains"/>
    <property type="match status" value="1"/>
</dbReference>
<protein>
    <submittedName>
        <fullName evidence="3">NADPH:quinone reductase</fullName>
    </submittedName>
</protein>
<evidence type="ECO:0000259" key="2">
    <source>
        <dbReference type="SMART" id="SM00829"/>
    </source>
</evidence>
<dbReference type="GO" id="GO:0016491">
    <property type="term" value="F:oxidoreductase activity"/>
    <property type="evidence" value="ECO:0007669"/>
    <property type="project" value="InterPro"/>
</dbReference>
<name>A0A1M6B7P5_9ACTN</name>
<dbReference type="Gene3D" id="3.40.50.720">
    <property type="entry name" value="NAD(P)-binding Rossmann-like Domain"/>
    <property type="match status" value="1"/>
</dbReference>
<gene>
    <name evidence="3" type="ORF">SAMN05421803_101243</name>
</gene>
<dbReference type="PANTHER" id="PTHR44154:SF1">
    <property type="entry name" value="QUINONE OXIDOREDUCTASE"/>
    <property type="match status" value="1"/>
</dbReference>
<dbReference type="STRING" id="758803.SAMN05421803_101243"/>